<proteinExistence type="predicted"/>
<evidence type="ECO:0000256" key="1">
    <source>
        <dbReference type="SAM" id="SignalP"/>
    </source>
</evidence>
<feature type="chain" id="PRO_5007542522" evidence="1">
    <location>
        <begin position="19"/>
        <end position="109"/>
    </location>
</feature>
<protein>
    <submittedName>
        <fullName evidence="2">Putative 5'-nucleotidase/apyrase</fullName>
    </submittedName>
</protein>
<dbReference type="Gene3D" id="3.60.21.10">
    <property type="match status" value="1"/>
</dbReference>
<dbReference type="GO" id="GO:0000166">
    <property type="term" value="F:nucleotide binding"/>
    <property type="evidence" value="ECO:0007669"/>
    <property type="project" value="InterPro"/>
</dbReference>
<evidence type="ECO:0000313" key="2">
    <source>
        <dbReference type="EMBL" id="JAR89475.1"/>
    </source>
</evidence>
<organism evidence="2">
    <name type="scientific">Ixodes ricinus</name>
    <name type="common">Common tick</name>
    <name type="synonym">Acarus ricinus</name>
    <dbReference type="NCBI Taxonomy" id="34613"/>
    <lineage>
        <taxon>Eukaryota</taxon>
        <taxon>Metazoa</taxon>
        <taxon>Ecdysozoa</taxon>
        <taxon>Arthropoda</taxon>
        <taxon>Chelicerata</taxon>
        <taxon>Arachnida</taxon>
        <taxon>Acari</taxon>
        <taxon>Parasitiformes</taxon>
        <taxon>Ixodida</taxon>
        <taxon>Ixodoidea</taxon>
        <taxon>Ixodidae</taxon>
        <taxon>Ixodinae</taxon>
        <taxon>Ixodes</taxon>
    </lineage>
</organism>
<reference evidence="2" key="1">
    <citation type="journal article" date="2018" name="PLoS Negl. Trop. Dis.">
        <title>Sialome diversity of ticks revealed by RNAseq of single tick salivary glands.</title>
        <authorList>
            <person name="Perner J."/>
            <person name="Kropackova S."/>
            <person name="Kopacek P."/>
            <person name="Ribeiro J.M."/>
        </authorList>
    </citation>
    <scope>NUCLEOTIDE SEQUENCE</scope>
    <source>
        <strain evidence="2">Siblings of single egg batch collected in Ceske Budejovice</strain>
        <tissue evidence="2">Salivary glands</tissue>
    </source>
</reference>
<dbReference type="GO" id="GO:0016788">
    <property type="term" value="F:hydrolase activity, acting on ester bonds"/>
    <property type="evidence" value="ECO:0007669"/>
    <property type="project" value="InterPro"/>
</dbReference>
<feature type="signal peptide" evidence="1">
    <location>
        <begin position="1"/>
        <end position="18"/>
    </location>
</feature>
<name>A0A147BGN8_IXORI</name>
<keyword evidence="1" id="KW-0732">Signal</keyword>
<dbReference type="EMBL" id="GEGO01005929">
    <property type="protein sequence ID" value="JAR89475.1"/>
    <property type="molecule type" value="Transcribed_RNA"/>
</dbReference>
<dbReference type="InterPro" id="IPR029052">
    <property type="entry name" value="Metallo-depent_PP-like"/>
</dbReference>
<dbReference type="InterPro" id="IPR006146">
    <property type="entry name" value="5'-Nucleotdase_CS"/>
</dbReference>
<dbReference type="PROSITE" id="PS00785">
    <property type="entry name" value="5_NUCLEOTIDASE_1"/>
    <property type="match status" value="1"/>
</dbReference>
<dbReference type="SUPFAM" id="SSF56300">
    <property type="entry name" value="Metallo-dependent phosphatases"/>
    <property type="match status" value="1"/>
</dbReference>
<accession>A0A147BGN8</accession>
<dbReference type="GO" id="GO:0046872">
    <property type="term" value="F:metal ion binding"/>
    <property type="evidence" value="ECO:0007669"/>
    <property type="project" value="InterPro"/>
</dbReference>
<sequence length="109" mass="12403">MKCFFFLALFAISHAASSSSEEVFNITVLHTNDIHSHFLQSDIRGANCSEKKAKEGRCYGGVARIVTKVREIKKISKQHVFFSTLETSFKAPSGTPYSNTTLWLWQWRT</sequence>
<dbReference type="AlphaFoldDB" id="A0A147BGN8"/>